<dbReference type="InParanoid" id="A0A2P6N0K9"/>
<gene>
    <name evidence="1" type="ORF">PROFUN_14292</name>
</gene>
<sequence>MLNCGNQAPKTLFHIFLHPATVAIDHPSTAPSTTAAFIEATPFSLHLNTSNTSTPSSSQSLLIPCQEIASIEQPKPADLSKIPERPHDLNINLISESKIPLGLLYILTEEEPKKFFGTFGDDFVKKLNSSSDFAVL</sequence>
<accession>A0A2P6N0K9</accession>
<reference evidence="1 2" key="1">
    <citation type="journal article" date="2018" name="Genome Biol. Evol.">
        <title>Multiple Roots of Fruiting Body Formation in Amoebozoa.</title>
        <authorList>
            <person name="Hillmann F."/>
            <person name="Forbes G."/>
            <person name="Novohradska S."/>
            <person name="Ferling I."/>
            <person name="Riege K."/>
            <person name="Groth M."/>
            <person name="Westermann M."/>
            <person name="Marz M."/>
            <person name="Spaller T."/>
            <person name="Winckler T."/>
            <person name="Schaap P."/>
            <person name="Glockner G."/>
        </authorList>
    </citation>
    <scope>NUCLEOTIDE SEQUENCE [LARGE SCALE GENOMIC DNA]</scope>
    <source>
        <strain evidence="1 2">Jena</strain>
    </source>
</reference>
<proteinExistence type="predicted"/>
<dbReference type="EMBL" id="MDYQ01000262">
    <property type="protein sequence ID" value="PRP77472.1"/>
    <property type="molecule type" value="Genomic_DNA"/>
</dbReference>
<name>A0A2P6N0K9_9EUKA</name>
<protein>
    <submittedName>
        <fullName evidence="1">Uncharacterized protein</fullName>
    </submittedName>
</protein>
<dbReference type="Proteomes" id="UP000241769">
    <property type="component" value="Unassembled WGS sequence"/>
</dbReference>
<organism evidence="1 2">
    <name type="scientific">Planoprotostelium fungivorum</name>
    <dbReference type="NCBI Taxonomy" id="1890364"/>
    <lineage>
        <taxon>Eukaryota</taxon>
        <taxon>Amoebozoa</taxon>
        <taxon>Evosea</taxon>
        <taxon>Variosea</taxon>
        <taxon>Cavosteliida</taxon>
        <taxon>Cavosteliaceae</taxon>
        <taxon>Planoprotostelium</taxon>
    </lineage>
</organism>
<keyword evidence="2" id="KW-1185">Reference proteome</keyword>
<dbReference type="AlphaFoldDB" id="A0A2P6N0K9"/>
<evidence type="ECO:0000313" key="2">
    <source>
        <dbReference type="Proteomes" id="UP000241769"/>
    </source>
</evidence>
<comment type="caution">
    <text evidence="1">The sequence shown here is derived from an EMBL/GenBank/DDBJ whole genome shotgun (WGS) entry which is preliminary data.</text>
</comment>
<evidence type="ECO:0000313" key="1">
    <source>
        <dbReference type="EMBL" id="PRP77472.1"/>
    </source>
</evidence>